<sequence>MPIRSLVASALFAVVASLGCNFIMNPDGDGIFRCDNADDCDVPLADALADNRTQSRCAAGGGGGGGFTQSQDNKVCSIVDLESVSCNPSVFTSDESTEVSKTYAEAVKQNGAYSACLAENYGTAGCPPNAGACDSGLEVRTYRALSGDADNPEQSEFKVCAPKGVDAVAPNSAIRQFDVLDQHCRSYFCDDSFVCNRGSGSSSGWRCVRCDPDKPYGNGGCGTMFLQGAPSTVYTDDLGGDACLAKADFDKTSFGPVVQAPAPSP</sequence>
<evidence type="ECO:0000313" key="2">
    <source>
        <dbReference type="EMBL" id="MBZ5713570.1"/>
    </source>
</evidence>
<gene>
    <name evidence="2" type="ORF">K7C98_30420</name>
</gene>
<dbReference type="PROSITE" id="PS51257">
    <property type="entry name" value="PROKAR_LIPOPROTEIN"/>
    <property type="match status" value="1"/>
</dbReference>
<evidence type="ECO:0000313" key="3">
    <source>
        <dbReference type="Proteomes" id="UP001139031"/>
    </source>
</evidence>
<accession>A0ABS7TZF1</accession>
<evidence type="ECO:0008006" key="4">
    <source>
        <dbReference type="Google" id="ProtNLM"/>
    </source>
</evidence>
<reference evidence="2" key="1">
    <citation type="submission" date="2021-08" db="EMBL/GenBank/DDBJ databases">
        <authorList>
            <person name="Stevens D.C."/>
        </authorList>
    </citation>
    <scope>NUCLEOTIDE SEQUENCE</scope>
    <source>
        <strain evidence="2">DSM 53165</strain>
    </source>
</reference>
<protein>
    <recommendedName>
        <fullName evidence="4">Lipoprotein</fullName>
    </recommendedName>
</protein>
<name>A0ABS7TZF1_9BACT</name>
<feature type="chain" id="PRO_5046624197" description="Lipoprotein" evidence="1">
    <location>
        <begin position="20"/>
        <end position="265"/>
    </location>
</feature>
<keyword evidence="3" id="KW-1185">Reference proteome</keyword>
<keyword evidence="1" id="KW-0732">Signal</keyword>
<dbReference type="RefSeq" id="WP_224195308.1">
    <property type="nucleotide sequence ID" value="NZ_JAIRAU010000043.1"/>
</dbReference>
<dbReference type="Proteomes" id="UP001139031">
    <property type="component" value="Unassembled WGS sequence"/>
</dbReference>
<comment type="caution">
    <text evidence="2">The sequence shown here is derived from an EMBL/GenBank/DDBJ whole genome shotgun (WGS) entry which is preliminary data.</text>
</comment>
<proteinExistence type="predicted"/>
<evidence type="ECO:0000256" key="1">
    <source>
        <dbReference type="SAM" id="SignalP"/>
    </source>
</evidence>
<feature type="signal peptide" evidence="1">
    <location>
        <begin position="1"/>
        <end position="19"/>
    </location>
</feature>
<organism evidence="2 3">
    <name type="scientific">Nannocystis pusilla</name>
    <dbReference type="NCBI Taxonomy" id="889268"/>
    <lineage>
        <taxon>Bacteria</taxon>
        <taxon>Pseudomonadati</taxon>
        <taxon>Myxococcota</taxon>
        <taxon>Polyangia</taxon>
        <taxon>Nannocystales</taxon>
        <taxon>Nannocystaceae</taxon>
        <taxon>Nannocystis</taxon>
    </lineage>
</organism>
<dbReference type="EMBL" id="JAIRAU010000043">
    <property type="protein sequence ID" value="MBZ5713570.1"/>
    <property type="molecule type" value="Genomic_DNA"/>
</dbReference>